<keyword evidence="5" id="KW-0378">Hydrolase</keyword>
<dbReference type="CDD" id="cd12110">
    <property type="entry name" value="PHP_HisPPase_Hisj_like"/>
    <property type="match status" value="1"/>
</dbReference>
<dbReference type="NCBIfam" id="TIGR01856">
    <property type="entry name" value="hisJ_fam"/>
    <property type="match status" value="1"/>
</dbReference>
<gene>
    <name evidence="10" type="ORF">SAMN02745166_01854</name>
</gene>
<feature type="compositionally biased region" description="Low complexity" evidence="8">
    <location>
        <begin position="142"/>
        <end position="154"/>
    </location>
</feature>
<feature type="compositionally biased region" description="Low complexity" evidence="8">
    <location>
        <begin position="41"/>
        <end position="57"/>
    </location>
</feature>
<evidence type="ECO:0000313" key="11">
    <source>
        <dbReference type="Proteomes" id="UP000190774"/>
    </source>
</evidence>
<keyword evidence="11" id="KW-1185">Reference proteome</keyword>
<comment type="pathway">
    <text evidence="1">Amino-acid biosynthesis; L-histidine biosynthesis; L-histidine from 5-phospho-alpha-D-ribose 1-diphosphate: step 8/9.</text>
</comment>
<name>A0A1T4XT16_9BACT</name>
<dbReference type="GO" id="GO:0004401">
    <property type="term" value="F:histidinol-phosphatase activity"/>
    <property type="evidence" value="ECO:0007669"/>
    <property type="project" value="UniProtKB-EC"/>
</dbReference>
<evidence type="ECO:0000259" key="9">
    <source>
        <dbReference type="Pfam" id="PF02811"/>
    </source>
</evidence>
<reference evidence="11" key="1">
    <citation type="submission" date="2017-02" db="EMBL/GenBank/DDBJ databases">
        <authorList>
            <person name="Varghese N."/>
            <person name="Submissions S."/>
        </authorList>
    </citation>
    <scope>NUCLEOTIDE SEQUENCE [LARGE SCALE GENOMIC DNA]</scope>
    <source>
        <strain evidence="11">ATCC 700200</strain>
    </source>
</reference>
<feature type="region of interest" description="Disordered" evidence="8">
    <location>
        <begin position="1"/>
        <end position="224"/>
    </location>
</feature>
<dbReference type="AlphaFoldDB" id="A0A1T4XT16"/>
<keyword evidence="6" id="KW-0368">Histidine biosynthesis</keyword>
<accession>A0A1T4XT16</accession>
<evidence type="ECO:0000256" key="8">
    <source>
        <dbReference type="SAM" id="MobiDB-lite"/>
    </source>
</evidence>
<comment type="similarity">
    <text evidence="2">Belongs to the PHP hydrolase family. HisK subfamily.</text>
</comment>
<dbReference type="NCBIfam" id="NF005596">
    <property type="entry name" value="PRK07328.1"/>
    <property type="match status" value="1"/>
</dbReference>
<dbReference type="Pfam" id="PF02811">
    <property type="entry name" value="PHP"/>
    <property type="match status" value="1"/>
</dbReference>
<feature type="compositionally biased region" description="Low complexity" evidence="8">
    <location>
        <begin position="67"/>
        <end position="89"/>
    </location>
</feature>
<dbReference type="Gene3D" id="3.20.20.140">
    <property type="entry name" value="Metal-dependent hydrolases"/>
    <property type="match status" value="1"/>
</dbReference>
<organism evidence="10 11">
    <name type="scientific">Prosthecobacter debontii</name>
    <dbReference type="NCBI Taxonomy" id="48467"/>
    <lineage>
        <taxon>Bacteria</taxon>
        <taxon>Pseudomonadati</taxon>
        <taxon>Verrucomicrobiota</taxon>
        <taxon>Verrucomicrobiia</taxon>
        <taxon>Verrucomicrobiales</taxon>
        <taxon>Verrucomicrobiaceae</taxon>
        <taxon>Prosthecobacter</taxon>
    </lineage>
</organism>
<evidence type="ECO:0000313" key="10">
    <source>
        <dbReference type="EMBL" id="SKA92191.1"/>
    </source>
</evidence>
<dbReference type="UniPathway" id="UPA00031">
    <property type="reaction ID" value="UER00013"/>
</dbReference>
<evidence type="ECO:0000256" key="4">
    <source>
        <dbReference type="ARBA" id="ARBA00022605"/>
    </source>
</evidence>
<dbReference type="GO" id="GO:0000105">
    <property type="term" value="P:L-histidine biosynthetic process"/>
    <property type="evidence" value="ECO:0007669"/>
    <property type="project" value="UniProtKB-UniPathway"/>
</dbReference>
<dbReference type="EMBL" id="FUYE01000005">
    <property type="protein sequence ID" value="SKA92191.1"/>
    <property type="molecule type" value="Genomic_DNA"/>
</dbReference>
<dbReference type="EC" id="3.1.3.15" evidence="3"/>
<dbReference type="InterPro" id="IPR004013">
    <property type="entry name" value="PHP_dom"/>
</dbReference>
<dbReference type="STRING" id="48467.SAMN02745166_01854"/>
<dbReference type="PANTHER" id="PTHR21039:SF0">
    <property type="entry name" value="HISTIDINOL-PHOSPHATASE"/>
    <property type="match status" value="1"/>
</dbReference>
<evidence type="ECO:0000256" key="5">
    <source>
        <dbReference type="ARBA" id="ARBA00022801"/>
    </source>
</evidence>
<dbReference type="SUPFAM" id="SSF89550">
    <property type="entry name" value="PHP domain-like"/>
    <property type="match status" value="1"/>
</dbReference>
<feature type="compositionally biased region" description="Pro residues" evidence="8">
    <location>
        <begin position="175"/>
        <end position="188"/>
    </location>
</feature>
<comment type="catalytic activity">
    <reaction evidence="7">
        <text>L-histidinol phosphate + H2O = L-histidinol + phosphate</text>
        <dbReference type="Rhea" id="RHEA:14465"/>
        <dbReference type="ChEBI" id="CHEBI:15377"/>
        <dbReference type="ChEBI" id="CHEBI:43474"/>
        <dbReference type="ChEBI" id="CHEBI:57699"/>
        <dbReference type="ChEBI" id="CHEBI:57980"/>
        <dbReference type="EC" id="3.1.3.15"/>
    </reaction>
</comment>
<dbReference type="Proteomes" id="UP000190774">
    <property type="component" value="Unassembled WGS sequence"/>
</dbReference>
<dbReference type="PANTHER" id="PTHR21039">
    <property type="entry name" value="HISTIDINOL PHOSPHATASE-RELATED"/>
    <property type="match status" value="1"/>
</dbReference>
<evidence type="ECO:0000256" key="2">
    <source>
        <dbReference type="ARBA" id="ARBA00009152"/>
    </source>
</evidence>
<protein>
    <recommendedName>
        <fullName evidence="3">histidinol-phosphatase</fullName>
        <ecNumber evidence="3">3.1.3.15</ecNumber>
    </recommendedName>
</protein>
<evidence type="ECO:0000256" key="6">
    <source>
        <dbReference type="ARBA" id="ARBA00023102"/>
    </source>
</evidence>
<evidence type="ECO:0000256" key="1">
    <source>
        <dbReference type="ARBA" id="ARBA00004970"/>
    </source>
</evidence>
<feature type="domain" description="PHP" evidence="9">
    <location>
        <begin position="237"/>
        <end position="423"/>
    </location>
</feature>
<proteinExistence type="inferred from homology"/>
<dbReference type="InterPro" id="IPR010140">
    <property type="entry name" value="Histidinol_P_phosphatase_HisJ"/>
</dbReference>
<feature type="compositionally biased region" description="Low complexity" evidence="8">
    <location>
        <begin position="115"/>
        <end position="135"/>
    </location>
</feature>
<keyword evidence="4" id="KW-0028">Amino-acid biosynthesis</keyword>
<evidence type="ECO:0000256" key="3">
    <source>
        <dbReference type="ARBA" id="ARBA00013085"/>
    </source>
</evidence>
<dbReference type="GO" id="GO:0005737">
    <property type="term" value="C:cytoplasm"/>
    <property type="evidence" value="ECO:0007669"/>
    <property type="project" value="TreeGrafter"/>
</dbReference>
<dbReference type="InterPro" id="IPR016195">
    <property type="entry name" value="Pol/histidinol_Pase-like"/>
</dbReference>
<dbReference type="RefSeq" id="WP_245846514.1">
    <property type="nucleotide sequence ID" value="NZ_FUYE01000005.1"/>
</dbReference>
<evidence type="ECO:0000256" key="7">
    <source>
        <dbReference type="ARBA" id="ARBA00049158"/>
    </source>
</evidence>
<feature type="compositionally biased region" description="Low complexity" evidence="8">
    <location>
        <begin position="17"/>
        <end position="33"/>
    </location>
</feature>
<sequence length="508" mass="54540">MSKTPPSKSKVAKKKAAAPAKSIPPSKKTASRPAAKKTASKKGAPAKAKSAPPAKKAAALKKKVAAKKSAPTPTKKSASPKAAPPGKKTSPARKVPPAKKGVVKQAPPEKKAIPAKKVTPSKKVAPAKKAAPTKQLVKKVAVKGPVKKAVVQKPEPVAKQEVVSTAAAQAQAAPAPAPVPAVKSPPAPASVAQKPKAKGKEKVAPTATLDVSLPPPQRPVLSDEKPVADKSGALFYDSHMHTPLCKHAWGEPEEYAAQALKSGLKGIIFTCHCPMPDGFWPSVRMSNSEFDTYVEIVRRAAEAYAGRLDVCLGLESEFFPGHEKWISELHKRADFDYILGAVHWQSKDYLTKFETGTIENFRRIYFEHLAQSAETGLYDCLAHPDLVKNYHPDSWCFAIIKDTVAGALDRIAKTGVAMELNTSGLNKSYPEMNPGNEMLRMMAERGIPVVLGSDSHKAVRVGEHFITALNNLAEAGYENVSYFKKRQRIDLKINDVLASIRKAIDANG</sequence>